<sequence>MRERVTPAPVVALAAVIAAAAYLLAPPLGTDLAAQTARAGFAARHGLAVWDLGWYGGISPYGYSLLTPWPMAWLGDGYDGPRRLGALALVASAVLLVALLRRTGARRLPLAGLLGVLGLAGNLVSGRVTFAVGVAFGLAALLALTARRAWVRPLAGGLCALLAGAASPVAGLFVGLAAAALLLADRRRWAEAVTLGAAAAVPMGVTSVLFGAGGTMNISAWDTVRAVTASLAVAALVPARPVRAGALLSAAGVLAAALVPTPVGLNAVRLAAVFALPVLAGYAVWPGRGALARVPATAALAAVLVAVAVWQPPVSVADLRNAGDPVAAAAYTAPLRAELARRAPVGRVEVVPTANYWEAAYVPATVPLARGWLRQADIDRHPLFFDGTLDADSYAAWLRDNGVGLVALAAAEPSWVGRREAALVRSGLPYLTEVWRTPDWTLYAVAGAPSVVPGGAVVASTERELTVDVTAAGDHPVRLRWSRWLRVEGPLGPVGPIGIASDRAVVRPGGCLARAGEWTTLRVDRGGRYRISAALTGAGPRC</sequence>
<dbReference type="EMBL" id="BOOY01000039">
    <property type="protein sequence ID" value="GIJ06269.1"/>
    <property type="molecule type" value="Genomic_DNA"/>
</dbReference>
<feature type="transmembrane region" description="Helical" evidence="1">
    <location>
        <begin position="192"/>
        <end position="212"/>
    </location>
</feature>
<dbReference type="AlphaFoldDB" id="A0A8J4DMJ6"/>
<keyword evidence="1" id="KW-0472">Membrane</keyword>
<protein>
    <submittedName>
        <fullName evidence="2">MFS transporter</fullName>
    </submittedName>
</protein>
<dbReference type="RefSeq" id="WP_203941444.1">
    <property type="nucleotide sequence ID" value="NZ_BAAAGJ010000014.1"/>
</dbReference>
<feature type="transmembrane region" description="Helical" evidence="1">
    <location>
        <begin position="83"/>
        <end position="100"/>
    </location>
</feature>
<name>A0A8J4DMJ6_9ACTN</name>
<reference evidence="2" key="1">
    <citation type="submission" date="2021-01" db="EMBL/GenBank/DDBJ databases">
        <title>Whole genome shotgun sequence of Spirilliplanes yamanashiensis NBRC 15828.</title>
        <authorList>
            <person name="Komaki H."/>
            <person name="Tamura T."/>
        </authorList>
    </citation>
    <scope>NUCLEOTIDE SEQUENCE</scope>
    <source>
        <strain evidence="2">NBRC 15828</strain>
    </source>
</reference>
<gene>
    <name evidence="2" type="ORF">Sya03_56210</name>
</gene>
<evidence type="ECO:0000313" key="2">
    <source>
        <dbReference type="EMBL" id="GIJ06269.1"/>
    </source>
</evidence>
<feature type="transmembrane region" description="Helical" evidence="1">
    <location>
        <begin position="112"/>
        <end position="142"/>
    </location>
</feature>
<accession>A0A8J4DMJ6</accession>
<feature type="transmembrane region" description="Helical" evidence="1">
    <location>
        <begin position="244"/>
        <end position="261"/>
    </location>
</feature>
<feature type="transmembrane region" description="Helical" evidence="1">
    <location>
        <begin position="154"/>
        <end position="183"/>
    </location>
</feature>
<keyword evidence="1" id="KW-1133">Transmembrane helix</keyword>
<keyword evidence="1" id="KW-0812">Transmembrane</keyword>
<evidence type="ECO:0000313" key="3">
    <source>
        <dbReference type="Proteomes" id="UP000652013"/>
    </source>
</evidence>
<proteinExistence type="predicted"/>
<feature type="transmembrane region" description="Helical" evidence="1">
    <location>
        <begin position="292"/>
        <end position="310"/>
    </location>
</feature>
<dbReference type="Proteomes" id="UP000652013">
    <property type="component" value="Unassembled WGS sequence"/>
</dbReference>
<keyword evidence="3" id="KW-1185">Reference proteome</keyword>
<evidence type="ECO:0000256" key="1">
    <source>
        <dbReference type="SAM" id="Phobius"/>
    </source>
</evidence>
<comment type="caution">
    <text evidence="2">The sequence shown here is derived from an EMBL/GenBank/DDBJ whole genome shotgun (WGS) entry which is preliminary data.</text>
</comment>
<organism evidence="2 3">
    <name type="scientific">Spirilliplanes yamanashiensis</name>
    <dbReference type="NCBI Taxonomy" id="42233"/>
    <lineage>
        <taxon>Bacteria</taxon>
        <taxon>Bacillati</taxon>
        <taxon>Actinomycetota</taxon>
        <taxon>Actinomycetes</taxon>
        <taxon>Micromonosporales</taxon>
        <taxon>Micromonosporaceae</taxon>
        <taxon>Spirilliplanes</taxon>
    </lineage>
</organism>